<dbReference type="InterPro" id="IPR011611">
    <property type="entry name" value="PfkB_dom"/>
</dbReference>
<dbReference type="GO" id="GO:0006144">
    <property type="term" value="P:purine nucleobase metabolic process"/>
    <property type="evidence" value="ECO:0007669"/>
    <property type="project" value="TreeGrafter"/>
</dbReference>
<evidence type="ECO:0000256" key="9">
    <source>
        <dbReference type="ARBA" id="ARBA00022840"/>
    </source>
</evidence>
<evidence type="ECO:0000256" key="6">
    <source>
        <dbReference type="ARBA" id="ARBA00022726"/>
    </source>
</evidence>
<dbReference type="OrthoDB" id="432447at2759"/>
<keyword evidence="5" id="KW-0808">Transferase</keyword>
<dbReference type="PANTHER" id="PTHR45769">
    <property type="entry name" value="ADENOSINE KINASE"/>
    <property type="match status" value="1"/>
</dbReference>
<comment type="cofactor">
    <cofactor evidence="1">
        <name>Mg(2+)</name>
        <dbReference type="ChEBI" id="CHEBI:18420"/>
    </cofactor>
</comment>
<comment type="pathway">
    <text evidence="2">Purine metabolism; AMP biosynthesis via salvage pathway; AMP from adenosine: step 1/1.</text>
</comment>
<dbReference type="EMBL" id="GAKP01007477">
    <property type="protein sequence ID" value="JAC51475.1"/>
    <property type="molecule type" value="Transcribed_RNA"/>
</dbReference>
<keyword evidence="6" id="KW-0660">Purine salvage</keyword>
<organism evidence="12">
    <name type="scientific">Bactrocera dorsalis</name>
    <name type="common">Oriental fruit fly</name>
    <name type="synonym">Dacus dorsalis</name>
    <dbReference type="NCBI Taxonomy" id="27457"/>
    <lineage>
        <taxon>Eukaryota</taxon>
        <taxon>Metazoa</taxon>
        <taxon>Ecdysozoa</taxon>
        <taxon>Arthropoda</taxon>
        <taxon>Hexapoda</taxon>
        <taxon>Insecta</taxon>
        <taxon>Pterygota</taxon>
        <taxon>Neoptera</taxon>
        <taxon>Endopterygota</taxon>
        <taxon>Diptera</taxon>
        <taxon>Brachycera</taxon>
        <taxon>Muscomorpha</taxon>
        <taxon>Tephritoidea</taxon>
        <taxon>Tephritidae</taxon>
        <taxon>Bactrocera</taxon>
        <taxon>Bactrocera</taxon>
    </lineage>
</organism>
<dbReference type="GO" id="GO:0005829">
    <property type="term" value="C:cytosol"/>
    <property type="evidence" value="ECO:0007669"/>
    <property type="project" value="TreeGrafter"/>
</dbReference>
<evidence type="ECO:0000256" key="8">
    <source>
        <dbReference type="ARBA" id="ARBA00022777"/>
    </source>
</evidence>
<evidence type="ECO:0000256" key="5">
    <source>
        <dbReference type="ARBA" id="ARBA00022679"/>
    </source>
</evidence>
<dbReference type="PANTHER" id="PTHR45769:SF5">
    <property type="entry name" value="ADENOSINE KINASE"/>
    <property type="match status" value="1"/>
</dbReference>
<keyword evidence="9" id="KW-0067">ATP-binding</keyword>
<evidence type="ECO:0000256" key="2">
    <source>
        <dbReference type="ARBA" id="ARBA00004801"/>
    </source>
</evidence>
<evidence type="ECO:0000256" key="10">
    <source>
        <dbReference type="PIRSR" id="PIRSR601805-1"/>
    </source>
</evidence>
<reference evidence="12" key="1">
    <citation type="journal article" date="2014" name="BMC Genomics">
        <title>Characterizing the developmental transcriptome of the oriental fruit fly, Bactrocera dorsalis (Diptera: Tephritidae) through comparative genomic analysis with Drosophila melanogaster utilizing modENCODE datasets.</title>
        <authorList>
            <person name="Geib S.M."/>
            <person name="Calla B."/>
            <person name="Hall B."/>
            <person name="Hou S."/>
            <person name="Manoukis N.C."/>
        </authorList>
    </citation>
    <scope>NUCLEOTIDE SEQUENCE</scope>
    <source>
        <strain evidence="12">Punador</strain>
    </source>
</reference>
<dbReference type="GO" id="GO:0006166">
    <property type="term" value="P:purine ribonucleoside salvage"/>
    <property type="evidence" value="ECO:0007669"/>
    <property type="project" value="UniProtKB-KW"/>
</dbReference>
<evidence type="ECO:0000313" key="12">
    <source>
        <dbReference type="EMBL" id="JAC51475.1"/>
    </source>
</evidence>
<keyword evidence="8 12" id="KW-0418">Kinase</keyword>
<dbReference type="InterPro" id="IPR001805">
    <property type="entry name" value="Adenokinase"/>
</dbReference>
<dbReference type="PROSITE" id="PS00584">
    <property type="entry name" value="PFKB_KINASES_2"/>
    <property type="match status" value="1"/>
</dbReference>
<dbReference type="Pfam" id="PF00294">
    <property type="entry name" value="PfkB"/>
    <property type="match status" value="1"/>
</dbReference>
<dbReference type="Gene3D" id="3.30.1110.10">
    <property type="match status" value="1"/>
</dbReference>
<accession>A0A034WBF3</accession>
<dbReference type="GO" id="GO:0005524">
    <property type="term" value="F:ATP binding"/>
    <property type="evidence" value="ECO:0007669"/>
    <property type="project" value="UniProtKB-KW"/>
</dbReference>
<comment type="similarity">
    <text evidence="3">Belongs to the carbohydrate kinase PfkB family.</text>
</comment>
<dbReference type="SUPFAM" id="SSF53613">
    <property type="entry name" value="Ribokinase-like"/>
    <property type="match status" value="1"/>
</dbReference>
<dbReference type="InterPro" id="IPR029056">
    <property type="entry name" value="Ribokinase-like"/>
</dbReference>
<dbReference type="UniPathway" id="UPA00588">
    <property type="reaction ID" value="UER00659"/>
</dbReference>
<evidence type="ECO:0000256" key="1">
    <source>
        <dbReference type="ARBA" id="ARBA00001946"/>
    </source>
</evidence>
<evidence type="ECO:0000259" key="11">
    <source>
        <dbReference type="Pfam" id="PF00294"/>
    </source>
</evidence>
<sequence>MITGLRIVNTASKQIRIQRNIAVCIKKSRWALQIRCRSLSSDANKKSESQGGTAATNKQLPKQYKFMSVGHILLDHTARLPNSEIGILKKFNVIENTKGILDVKSLRELKKEACKRVKCVESPGGSALNTVRLLKQLGNNSLFIGLVGDDEAGRKLRKYFKEHDIDVRLFTHKELPTGECLSIINKDTHTETLYANIGASESISVELMQQAEKEVQFLRPTERKQLIYVEGFIIPGRKKLCEYMIKNYVSGRRWLALNLSAEFIVRENFEEVMAYACAAYFIFGNGNEFCALAHRMGFGNDTEKAIRKIFKYHCGPRIMIITNDKNSVILVSNVEYGSDKPGKIFYRECKVDKIPNVVDTTGAGDSFVAGFLHAFLNNYKLKDCVVVGSAVASKVITTIGCNLPKDFNINEVTDKMTKMK</sequence>
<evidence type="ECO:0000256" key="7">
    <source>
        <dbReference type="ARBA" id="ARBA00022741"/>
    </source>
</evidence>
<feature type="active site" description="Proton acceptor" evidence="10">
    <location>
        <position position="365"/>
    </location>
</feature>
<dbReference type="InterPro" id="IPR002173">
    <property type="entry name" value="Carboh/pur_kinase_PfkB_CS"/>
</dbReference>
<dbReference type="GO" id="GO:0005634">
    <property type="term" value="C:nucleus"/>
    <property type="evidence" value="ECO:0007669"/>
    <property type="project" value="TreeGrafter"/>
</dbReference>
<dbReference type="AlphaFoldDB" id="A0A034WBF3"/>
<gene>
    <name evidence="12" type="primary">ADK</name>
</gene>
<dbReference type="EC" id="2.7.1.20" evidence="4"/>
<keyword evidence="7" id="KW-0547">Nucleotide-binding</keyword>
<protein>
    <recommendedName>
        <fullName evidence="4">adenosine kinase</fullName>
        <ecNumber evidence="4">2.7.1.20</ecNumber>
    </recommendedName>
</protein>
<evidence type="ECO:0000256" key="4">
    <source>
        <dbReference type="ARBA" id="ARBA00012119"/>
    </source>
</evidence>
<evidence type="ECO:0000256" key="3">
    <source>
        <dbReference type="ARBA" id="ARBA00010688"/>
    </source>
</evidence>
<dbReference type="GO" id="GO:0044209">
    <property type="term" value="P:AMP salvage"/>
    <property type="evidence" value="ECO:0007669"/>
    <property type="project" value="UniProtKB-UniPathway"/>
</dbReference>
<name>A0A034WBF3_BACDO</name>
<dbReference type="Gene3D" id="3.40.1190.20">
    <property type="match status" value="1"/>
</dbReference>
<dbReference type="CDD" id="cd01168">
    <property type="entry name" value="adenosine_kinase"/>
    <property type="match status" value="1"/>
</dbReference>
<dbReference type="GO" id="GO:0004001">
    <property type="term" value="F:adenosine kinase activity"/>
    <property type="evidence" value="ECO:0007669"/>
    <property type="project" value="UniProtKB-EC"/>
</dbReference>
<proteinExistence type="inferred from homology"/>
<feature type="domain" description="Carbohydrate kinase PfkB" evidence="11">
    <location>
        <begin position="115"/>
        <end position="404"/>
    </location>
</feature>